<evidence type="ECO:0000256" key="2">
    <source>
        <dbReference type="ARBA" id="ARBA00022723"/>
    </source>
</evidence>
<dbReference type="GO" id="GO:0005737">
    <property type="term" value="C:cytoplasm"/>
    <property type="evidence" value="ECO:0007669"/>
    <property type="project" value="TreeGrafter"/>
</dbReference>
<keyword evidence="3" id="KW-0456">Lyase</keyword>
<dbReference type="PANTHER" id="PTHR30502">
    <property type="entry name" value="2-KETO-3-DEOXY-L-RHAMNONATE ALDOLASE"/>
    <property type="match status" value="1"/>
</dbReference>
<dbReference type="GO" id="GO:0046872">
    <property type="term" value="F:metal ion binding"/>
    <property type="evidence" value="ECO:0007669"/>
    <property type="project" value="UniProtKB-KW"/>
</dbReference>
<dbReference type="Proteomes" id="UP000216308">
    <property type="component" value="Unassembled WGS sequence"/>
</dbReference>
<comment type="similarity">
    <text evidence="1">Belongs to the HpcH/HpaI aldolase family.</text>
</comment>
<feature type="region of interest" description="Disordered" evidence="4">
    <location>
        <begin position="113"/>
        <end position="154"/>
    </location>
</feature>
<reference evidence="6 7" key="1">
    <citation type="journal article" date="2014" name="Front. Microbiol.">
        <title>Population and genomic analysis of the genus Halorubrum.</title>
        <authorList>
            <person name="Fullmer M.S."/>
            <person name="Soucy S.M."/>
            <person name="Swithers K.S."/>
            <person name="Makkay A.M."/>
            <person name="Wheeler R."/>
            <person name="Ventosa A."/>
            <person name="Gogarten J.P."/>
            <person name="Papke R.T."/>
        </authorList>
    </citation>
    <scope>NUCLEOTIDE SEQUENCE [LARGE SCALE GENOMIC DNA]</scope>
    <source>
        <strain evidence="6 7">Cb34</strain>
    </source>
</reference>
<keyword evidence="7" id="KW-1185">Reference proteome</keyword>
<dbReference type="InterPro" id="IPR050251">
    <property type="entry name" value="HpcH-HpaI_aldolase"/>
</dbReference>
<evidence type="ECO:0000313" key="7">
    <source>
        <dbReference type="Proteomes" id="UP000216308"/>
    </source>
</evidence>
<dbReference type="EMBL" id="NHPJ01000060">
    <property type="protein sequence ID" value="OYR57442.1"/>
    <property type="molecule type" value="Genomic_DNA"/>
</dbReference>
<proteinExistence type="inferred from homology"/>
<comment type="caution">
    <text evidence="6">The sequence shown here is derived from an EMBL/GenBank/DDBJ whole genome shotgun (WGS) entry which is preliminary data.</text>
</comment>
<dbReference type="Pfam" id="PF03328">
    <property type="entry name" value="HpcH_HpaI"/>
    <property type="match status" value="1"/>
</dbReference>
<gene>
    <name evidence="6" type="ORF">DJ70_05750</name>
</gene>
<dbReference type="OrthoDB" id="142679at2157"/>
<evidence type="ECO:0000259" key="5">
    <source>
        <dbReference type="Pfam" id="PF03328"/>
    </source>
</evidence>
<evidence type="ECO:0000256" key="4">
    <source>
        <dbReference type="SAM" id="MobiDB-lite"/>
    </source>
</evidence>
<sequence length="284" mass="29438">MDLKRKLVEGERPVGGWCATPSPGVAEVLATADFDFVTVDTEHSAATVESVENMLRAIEAAPGDTEALVRVADVEAARIKRVLDAGPSAIMAPQIDSPAAARELVELCRYPPQAASASGDDASASTDTTGAPDPADRVDADGHRGRRGVAGSRASDFGRRLDGYLRHGADDIAVIAQIETPRAVEAAGEIAAVSGVDALFVGPADLSASFGRFGEYDHPAVVDAIEETVAAANDAGVPVGTLATSDELIDRWMEAGYDYLIAGTDIGFLSVGADRAIERFEGGT</sequence>
<dbReference type="RefSeq" id="WP_094530979.1">
    <property type="nucleotide sequence ID" value="NZ_NHPJ01000060.1"/>
</dbReference>
<evidence type="ECO:0000313" key="6">
    <source>
        <dbReference type="EMBL" id="OYR57442.1"/>
    </source>
</evidence>
<dbReference type="InterPro" id="IPR015813">
    <property type="entry name" value="Pyrv/PenolPyrv_kinase-like_dom"/>
</dbReference>
<dbReference type="InterPro" id="IPR040442">
    <property type="entry name" value="Pyrv_kinase-like_dom_sf"/>
</dbReference>
<accession>A0A256IMQ8</accession>
<name>A0A256IMQ8_9EURY</name>
<dbReference type="GO" id="GO:0016832">
    <property type="term" value="F:aldehyde-lyase activity"/>
    <property type="evidence" value="ECO:0007669"/>
    <property type="project" value="TreeGrafter"/>
</dbReference>
<dbReference type="SUPFAM" id="SSF51621">
    <property type="entry name" value="Phosphoenolpyruvate/pyruvate domain"/>
    <property type="match status" value="1"/>
</dbReference>
<feature type="compositionally biased region" description="Low complexity" evidence="4">
    <location>
        <begin position="114"/>
        <end position="131"/>
    </location>
</feature>
<protein>
    <recommendedName>
        <fullName evidence="5">HpcH/HpaI aldolase/citrate lyase domain-containing protein</fullName>
    </recommendedName>
</protein>
<evidence type="ECO:0000256" key="1">
    <source>
        <dbReference type="ARBA" id="ARBA00005568"/>
    </source>
</evidence>
<evidence type="ECO:0000256" key="3">
    <source>
        <dbReference type="ARBA" id="ARBA00023239"/>
    </source>
</evidence>
<dbReference type="AlphaFoldDB" id="A0A256IMQ8"/>
<organism evidence="6 7">
    <name type="scientific">Halorubrum halodurans</name>
    <dbReference type="NCBI Taxonomy" id="1383851"/>
    <lineage>
        <taxon>Archaea</taxon>
        <taxon>Methanobacteriati</taxon>
        <taxon>Methanobacteriota</taxon>
        <taxon>Stenosarchaea group</taxon>
        <taxon>Halobacteria</taxon>
        <taxon>Halobacteriales</taxon>
        <taxon>Haloferacaceae</taxon>
        <taxon>Halorubrum</taxon>
    </lineage>
</organism>
<feature type="compositionally biased region" description="Basic and acidic residues" evidence="4">
    <location>
        <begin position="134"/>
        <end position="143"/>
    </location>
</feature>
<keyword evidence="2" id="KW-0479">Metal-binding</keyword>
<dbReference type="PANTHER" id="PTHR30502:SF0">
    <property type="entry name" value="PHOSPHOENOLPYRUVATE CARBOXYLASE FAMILY PROTEIN"/>
    <property type="match status" value="1"/>
</dbReference>
<dbReference type="InterPro" id="IPR005000">
    <property type="entry name" value="Aldolase/citrate-lyase_domain"/>
</dbReference>
<feature type="domain" description="HpcH/HpaI aldolase/citrate lyase" evidence="5">
    <location>
        <begin position="17"/>
        <end position="266"/>
    </location>
</feature>
<dbReference type="Gene3D" id="3.20.20.60">
    <property type="entry name" value="Phosphoenolpyruvate-binding domains"/>
    <property type="match status" value="1"/>
</dbReference>